<feature type="transmembrane region" description="Helical" evidence="22">
    <location>
        <begin position="383"/>
        <end position="404"/>
    </location>
</feature>
<keyword evidence="11" id="KW-0290">Folate-binding</keyword>
<evidence type="ECO:0000256" key="14">
    <source>
        <dbReference type="ARBA" id="ARBA00023157"/>
    </source>
</evidence>
<feature type="transmembrane region" description="Helical" evidence="22">
    <location>
        <begin position="446"/>
        <end position="470"/>
    </location>
</feature>
<feature type="transmembrane region" description="Helical" evidence="22">
    <location>
        <begin position="535"/>
        <end position="555"/>
    </location>
</feature>
<dbReference type="InterPro" id="IPR011701">
    <property type="entry name" value="MFS"/>
</dbReference>
<evidence type="ECO:0000256" key="1">
    <source>
        <dbReference type="ARBA" id="ARBA00004337"/>
    </source>
</evidence>
<feature type="transmembrane region" description="Helical" evidence="22">
    <location>
        <begin position="42"/>
        <end position="62"/>
    </location>
</feature>
<evidence type="ECO:0000256" key="18">
    <source>
        <dbReference type="ARBA" id="ARBA00040650"/>
    </source>
</evidence>
<evidence type="ECO:0000256" key="22">
    <source>
        <dbReference type="SAM" id="Phobius"/>
    </source>
</evidence>
<keyword evidence="15" id="KW-0325">Glycoprotein</keyword>
<organism evidence="23 24">
    <name type="scientific">Patiria miniata</name>
    <name type="common">Bat star</name>
    <name type="synonym">Asterina miniata</name>
    <dbReference type="NCBI Taxonomy" id="46514"/>
    <lineage>
        <taxon>Eukaryota</taxon>
        <taxon>Metazoa</taxon>
        <taxon>Echinodermata</taxon>
        <taxon>Eleutherozoa</taxon>
        <taxon>Asterozoa</taxon>
        <taxon>Asteroidea</taxon>
        <taxon>Valvatacea</taxon>
        <taxon>Valvatida</taxon>
        <taxon>Asterinidae</taxon>
        <taxon>Patiria</taxon>
    </lineage>
</organism>
<evidence type="ECO:0000256" key="5">
    <source>
        <dbReference type="ARBA" id="ARBA00022448"/>
    </source>
</evidence>
<evidence type="ECO:0000256" key="19">
    <source>
        <dbReference type="ARBA" id="ARBA00042514"/>
    </source>
</evidence>
<comment type="catalytic activity">
    <reaction evidence="17">
        <text>folate(in) + H(+)(in) = folate(out) + H(+)(out)</text>
        <dbReference type="Rhea" id="RHEA:70159"/>
        <dbReference type="ChEBI" id="CHEBI:15378"/>
        <dbReference type="ChEBI" id="CHEBI:62501"/>
    </reaction>
</comment>
<dbReference type="Gene3D" id="1.20.1250.20">
    <property type="entry name" value="MFS general substrate transporter like domains"/>
    <property type="match status" value="2"/>
</dbReference>
<accession>A0A914BH94</accession>
<feature type="transmembrane region" description="Helical" evidence="22">
    <location>
        <begin position="323"/>
        <end position="346"/>
    </location>
</feature>
<dbReference type="Proteomes" id="UP000887568">
    <property type="component" value="Unplaced"/>
</dbReference>
<feature type="transmembrane region" description="Helical" evidence="22">
    <location>
        <begin position="137"/>
        <end position="159"/>
    </location>
</feature>
<evidence type="ECO:0000256" key="12">
    <source>
        <dbReference type="ARBA" id="ARBA00022989"/>
    </source>
</evidence>
<feature type="transmembrane region" description="Helical" evidence="22">
    <location>
        <begin position="694"/>
        <end position="713"/>
    </location>
</feature>
<feature type="transmembrane region" description="Helical" evidence="22">
    <location>
        <begin position="719"/>
        <end position="742"/>
    </location>
</feature>
<feature type="transmembrane region" description="Helical" evidence="22">
    <location>
        <begin position="876"/>
        <end position="897"/>
    </location>
</feature>
<evidence type="ECO:0000256" key="13">
    <source>
        <dbReference type="ARBA" id="ARBA00023136"/>
    </source>
</evidence>
<feature type="transmembrane region" description="Helical" evidence="22">
    <location>
        <begin position="226"/>
        <end position="249"/>
    </location>
</feature>
<evidence type="ECO:0000256" key="17">
    <source>
        <dbReference type="ARBA" id="ARBA00036250"/>
    </source>
</evidence>
<evidence type="ECO:0000313" key="23">
    <source>
        <dbReference type="EnsemblMetazoa" id="XP_038074807.1"/>
    </source>
</evidence>
<keyword evidence="5" id="KW-0813">Transport</keyword>
<dbReference type="GO" id="GO:0016324">
    <property type="term" value="C:apical plasma membrane"/>
    <property type="evidence" value="ECO:0007669"/>
    <property type="project" value="UniProtKB-SubCell"/>
</dbReference>
<feature type="transmembrane region" description="Helical" evidence="22">
    <location>
        <begin position="358"/>
        <end position="377"/>
    </location>
</feature>
<evidence type="ECO:0000256" key="3">
    <source>
        <dbReference type="ARBA" id="ARBA00004496"/>
    </source>
</evidence>
<proteinExistence type="predicted"/>
<keyword evidence="14" id="KW-1015">Disulfide bond</keyword>
<name>A0A914BH94_PATMI</name>
<evidence type="ECO:0000256" key="11">
    <source>
        <dbReference type="ARBA" id="ARBA00022954"/>
    </source>
</evidence>
<keyword evidence="9" id="KW-0967">Endosome</keyword>
<dbReference type="GO" id="GO:0015293">
    <property type="term" value="F:symporter activity"/>
    <property type="evidence" value="ECO:0007669"/>
    <property type="project" value="UniProtKB-KW"/>
</dbReference>
<feature type="transmembrane region" description="Helical" evidence="22">
    <location>
        <begin position="416"/>
        <end position="440"/>
    </location>
</feature>
<feature type="transmembrane region" description="Helical" evidence="22">
    <location>
        <begin position="630"/>
        <end position="652"/>
    </location>
</feature>
<feature type="transmembrane region" description="Helical" evidence="22">
    <location>
        <begin position="107"/>
        <end position="130"/>
    </location>
</feature>
<evidence type="ECO:0000256" key="8">
    <source>
        <dbReference type="ARBA" id="ARBA00022692"/>
    </source>
</evidence>
<evidence type="ECO:0000256" key="4">
    <source>
        <dbReference type="ARBA" id="ARBA00004554"/>
    </source>
</evidence>
<feature type="transmembrane region" description="Helical" evidence="22">
    <location>
        <begin position="658"/>
        <end position="682"/>
    </location>
</feature>
<feature type="transmembrane region" description="Helical" evidence="22">
    <location>
        <begin position="939"/>
        <end position="965"/>
    </location>
</feature>
<keyword evidence="8 22" id="KW-0812">Transmembrane</keyword>
<evidence type="ECO:0000256" key="16">
    <source>
        <dbReference type="ARBA" id="ARBA00036193"/>
    </source>
</evidence>
<dbReference type="Pfam" id="PF07690">
    <property type="entry name" value="MFS_1"/>
    <property type="match status" value="2"/>
</dbReference>
<evidence type="ECO:0000256" key="2">
    <source>
        <dbReference type="ARBA" id="ARBA00004424"/>
    </source>
</evidence>
<keyword evidence="10" id="KW-0769">Symport</keyword>
<evidence type="ECO:0000313" key="24">
    <source>
        <dbReference type="Proteomes" id="UP000887568"/>
    </source>
</evidence>
<feature type="transmembrane region" description="Helical" evidence="22">
    <location>
        <begin position="165"/>
        <end position="189"/>
    </location>
</feature>
<dbReference type="GO" id="GO:0016323">
    <property type="term" value="C:basolateral plasma membrane"/>
    <property type="evidence" value="ECO:0007669"/>
    <property type="project" value="UniProtKB-SubCell"/>
</dbReference>
<dbReference type="OrthoDB" id="419734at2759"/>
<dbReference type="OMA" id="WNLIWIV"/>
<reference evidence="23" key="1">
    <citation type="submission" date="2022-11" db="UniProtKB">
        <authorList>
            <consortium name="EnsemblMetazoa"/>
        </authorList>
    </citation>
    <scope>IDENTIFICATION</scope>
</reference>
<comment type="catalytic activity">
    <reaction evidence="20">
        <text>pemetrexed(in) + H(+)(in) = pemetrexed(out) + H(+)(out)</text>
        <dbReference type="Rhea" id="RHEA:70171"/>
        <dbReference type="ChEBI" id="CHEBI:15378"/>
        <dbReference type="ChEBI" id="CHEBI:63724"/>
    </reaction>
</comment>
<keyword evidence="6" id="KW-1003">Cell membrane</keyword>
<dbReference type="InterPro" id="IPR036259">
    <property type="entry name" value="MFS_trans_sf"/>
</dbReference>
<evidence type="ECO:0000256" key="21">
    <source>
        <dbReference type="ARBA" id="ARBA00047850"/>
    </source>
</evidence>
<evidence type="ECO:0000256" key="9">
    <source>
        <dbReference type="ARBA" id="ARBA00022753"/>
    </source>
</evidence>
<feature type="transmembrane region" description="Helical" evidence="22">
    <location>
        <begin position="285"/>
        <end position="303"/>
    </location>
</feature>
<feature type="transmembrane region" description="Helical" evidence="22">
    <location>
        <begin position="600"/>
        <end position="623"/>
    </location>
</feature>
<feature type="transmembrane region" description="Helical" evidence="22">
    <location>
        <begin position="201"/>
        <end position="220"/>
    </location>
</feature>
<feature type="transmembrane region" description="Helical" evidence="22">
    <location>
        <begin position="780"/>
        <end position="798"/>
    </location>
</feature>
<evidence type="ECO:0000256" key="7">
    <source>
        <dbReference type="ARBA" id="ARBA00022490"/>
    </source>
</evidence>
<dbReference type="PANTHER" id="PTHR23507">
    <property type="entry name" value="ZGC:174356"/>
    <property type="match status" value="1"/>
</dbReference>
<comment type="subcellular location">
    <subcellularLocation>
        <location evidence="2">Apical cell membrane</location>
        <topology evidence="2">Multi-pass membrane protein</topology>
    </subcellularLocation>
    <subcellularLocation>
        <location evidence="4">Basolateral cell membrane</location>
        <topology evidence="4">Multi-pass membrane protein</topology>
    </subcellularLocation>
    <subcellularLocation>
        <location evidence="3">Cytoplasm</location>
    </subcellularLocation>
    <subcellularLocation>
        <location evidence="1">Endosome membrane</location>
        <topology evidence="1">Multi-pass membrane protein</topology>
    </subcellularLocation>
</comment>
<dbReference type="GeneID" id="119742711"/>
<feature type="transmembrane region" description="Helical" evidence="22">
    <location>
        <begin position="909"/>
        <end position="933"/>
    </location>
</feature>
<feature type="transmembrane region" description="Helical" evidence="22">
    <location>
        <begin position="851"/>
        <end position="870"/>
    </location>
</feature>
<dbReference type="GO" id="GO:0005542">
    <property type="term" value="F:folic acid binding"/>
    <property type="evidence" value="ECO:0007669"/>
    <property type="project" value="UniProtKB-KW"/>
</dbReference>
<dbReference type="EnsemblMetazoa" id="XM_038218879.1">
    <property type="protein sequence ID" value="XP_038074807.1"/>
    <property type="gene ID" value="LOC119742711"/>
</dbReference>
<evidence type="ECO:0000256" key="15">
    <source>
        <dbReference type="ARBA" id="ARBA00023180"/>
    </source>
</evidence>
<dbReference type="GO" id="GO:0010008">
    <property type="term" value="C:endosome membrane"/>
    <property type="evidence" value="ECO:0007669"/>
    <property type="project" value="UniProtKB-SubCell"/>
</dbReference>
<dbReference type="RefSeq" id="XP_038074807.1">
    <property type="nucleotide sequence ID" value="XM_038218879.1"/>
</dbReference>
<keyword evidence="13 22" id="KW-0472">Membrane</keyword>
<sequence length="981" mass="107122">MEGKIKGNDSVVCETEPLLNRRAPKLSGRERAASRWVTVEPLLLLAACSYMLTAVLRIQYVLVRVQESYNYTVHTDSPCPVRNQTGNISYISDADTQARIQADSARWMLFFSLVGALPGFFSAIFMGALSDRFGRKIFLNLSTIGSASFAGVCTAVMAFNLRLEVFYAADLAFGLTGGQMSVLSLCYSYIADVTTKKQRTFRIVVIETVFVLAGLFQVGAEYCYEALGFATTAGIATGLGVLAFIYSVIPHILIETIERKGQQPLVQTLRQTVRGVGRLFYSEGGAVRTWCLLLIFATLFMLTPMESSLQVRTLYVQAEPFCWSPVTIGYNAALFSTVILVGNIGGFKLLSKCFSSQWIFHISCFSTVGVYVVFGLVRTTELFFWAILLTVITGLCFPVLRGTLSQLVGADEQGVALSFLACVENFGMYVSPIAVNAVYMATVASYAPLGFFVIAGITCVPPVLFGPYTYAREILWMFKITSIKPNKTSHGIFNMEGKIKGNDSVVCETEPLLNRAPKLSGRERAASRWVTVEPLLLLAACSYMLTAVLRIQYVLVRVQESYNYTVHTDSPCPVRNQTGNMSYISDADTQARIQADSARWMLLFSLAGALPGFVSAILMGALSDRFGRKIFLNLSTIGSASFAGVCTAVMAFNLRLEVFLAADLAIGLTGGQMTIVSLCYSYIADVTTKKQRTFRIVVIETVYVLVGLTQIGAEYCYEALGFAATAGIATGLGVLAFIYSVIPHILIETIERKGQQPLGQTLRQTVRGVGRLFYSEGGTVRTWCLLLIFATLFMLTPMESSLQVKTLYVQAEPFCWSPVTIGYNAALFSTVLLVGNIGGFKLLSKCFSSQWIFHISCFSTVGVNVVFGLVRTNELLFWATLLLVLSGLCFPVLRGSLSKLVGADEQGVALSFLGCVENFGMYISPIAVNAVYMATVASYAPLVFFVIAGITCVPPVLFGIMHVVIKRSIDPQILASHTVTD</sequence>
<evidence type="ECO:0000256" key="6">
    <source>
        <dbReference type="ARBA" id="ARBA00022475"/>
    </source>
</evidence>
<comment type="catalytic activity">
    <reaction evidence="21">
        <text>methotrexate(in) + H(+)(in) = methotrexate(out) + H(+)(out)</text>
        <dbReference type="Rhea" id="RHEA:70163"/>
        <dbReference type="ChEBI" id="CHEBI:15378"/>
        <dbReference type="ChEBI" id="CHEBI:50681"/>
    </reaction>
</comment>
<evidence type="ECO:0000256" key="20">
    <source>
        <dbReference type="ARBA" id="ARBA00047769"/>
    </source>
</evidence>
<dbReference type="SUPFAM" id="SSF103473">
    <property type="entry name" value="MFS general substrate transporter"/>
    <property type="match status" value="2"/>
</dbReference>
<protein>
    <recommendedName>
        <fullName evidence="18">Proton-coupled folate transporter</fullName>
    </recommendedName>
    <alternativeName>
        <fullName evidence="19">Solute carrier family 46 member 1</fullName>
    </alternativeName>
</protein>
<evidence type="ECO:0000256" key="10">
    <source>
        <dbReference type="ARBA" id="ARBA00022847"/>
    </source>
</evidence>
<keyword evidence="12 22" id="KW-1133">Transmembrane helix</keyword>
<feature type="transmembrane region" description="Helical" evidence="22">
    <location>
        <begin position="818"/>
        <end position="839"/>
    </location>
</feature>
<dbReference type="PANTHER" id="PTHR23507:SF2">
    <property type="entry name" value="PROTON-COUPLED FOLATE TRANSPORTER"/>
    <property type="match status" value="1"/>
</dbReference>
<dbReference type="AlphaFoldDB" id="A0A914BH94"/>
<keyword evidence="24" id="KW-1185">Reference proteome</keyword>
<comment type="catalytic activity">
    <reaction evidence="16">
        <text>(6S)-5-methyl-5,6,7,8-tetrahydrofolate(in) + H(+)(in) = (6S)-5-methyl-5,6,7,8-tetrahydrofolate(out) + H(+)(out)</text>
        <dbReference type="Rhea" id="RHEA:70167"/>
        <dbReference type="ChEBI" id="CHEBI:15378"/>
        <dbReference type="ChEBI" id="CHEBI:18608"/>
    </reaction>
</comment>
<keyword evidence="7" id="KW-0963">Cytoplasm</keyword>